<evidence type="ECO:0000259" key="3">
    <source>
        <dbReference type="PROSITE" id="PS50110"/>
    </source>
</evidence>
<name>A0A9X2DB63_9ACTN</name>
<dbReference type="CDD" id="cd00156">
    <property type="entry name" value="REC"/>
    <property type="match status" value="1"/>
</dbReference>
<evidence type="ECO:0000256" key="1">
    <source>
        <dbReference type="ARBA" id="ARBA00022553"/>
    </source>
</evidence>
<feature type="modified residue" description="4-aspartylphosphate" evidence="2">
    <location>
        <position position="54"/>
    </location>
</feature>
<dbReference type="PANTHER" id="PTHR44591:SF23">
    <property type="entry name" value="CHEY SUBFAMILY"/>
    <property type="match status" value="1"/>
</dbReference>
<dbReference type="PANTHER" id="PTHR44591">
    <property type="entry name" value="STRESS RESPONSE REGULATOR PROTEIN 1"/>
    <property type="match status" value="1"/>
</dbReference>
<dbReference type="EMBL" id="JAMOIL010000036">
    <property type="protein sequence ID" value="MCM0622475.1"/>
    <property type="molecule type" value="Genomic_DNA"/>
</dbReference>
<evidence type="ECO:0000313" key="4">
    <source>
        <dbReference type="EMBL" id="MCM0622475.1"/>
    </source>
</evidence>
<dbReference type="Proteomes" id="UP001139485">
    <property type="component" value="Unassembled WGS sequence"/>
</dbReference>
<dbReference type="Pfam" id="PF00072">
    <property type="entry name" value="Response_reg"/>
    <property type="match status" value="1"/>
</dbReference>
<dbReference type="InterPro" id="IPR001789">
    <property type="entry name" value="Sig_transdc_resp-reg_receiver"/>
</dbReference>
<dbReference type="SUPFAM" id="SSF52172">
    <property type="entry name" value="CheY-like"/>
    <property type="match status" value="1"/>
</dbReference>
<sequence length="112" mass="12211">MSPTVLVVDDDSDFRALVRLRLEALGLRVVEAETGRDALLSVTPDEVPDLIIADLWMPGIDGREVRDHLSFTHPEVPVCVWSSLPRTGPDVEAKGLESLSRIVARHCGTGTP</sequence>
<evidence type="ECO:0000313" key="5">
    <source>
        <dbReference type="Proteomes" id="UP001139485"/>
    </source>
</evidence>
<organism evidence="4 5">
    <name type="scientific">Nocardioides bruguierae</name>
    <dbReference type="NCBI Taxonomy" id="2945102"/>
    <lineage>
        <taxon>Bacteria</taxon>
        <taxon>Bacillati</taxon>
        <taxon>Actinomycetota</taxon>
        <taxon>Actinomycetes</taxon>
        <taxon>Propionibacteriales</taxon>
        <taxon>Nocardioidaceae</taxon>
        <taxon>Nocardioides</taxon>
    </lineage>
</organism>
<dbReference type="InterPro" id="IPR050595">
    <property type="entry name" value="Bact_response_regulator"/>
</dbReference>
<gene>
    <name evidence="4" type="ORF">M8330_19475</name>
</gene>
<dbReference type="GO" id="GO:0000160">
    <property type="term" value="P:phosphorelay signal transduction system"/>
    <property type="evidence" value="ECO:0007669"/>
    <property type="project" value="InterPro"/>
</dbReference>
<dbReference type="AlphaFoldDB" id="A0A9X2DB63"/>
<feature type="domain" description="Response regulatory" evidence="3">
    <location>
        <begin position="4"/>
        <end position="112"/>
    </location>
</feature>
<dbReference type="PROSITE" id="PS50110">
    <property type="entry name" value="RESPONSE_REGULATORY"/>
    <property type="match status" value="1"/>
</dbReference>
<dbReference type="InterPro" id="IPR011006">
    <property type="entry name" value="CheY-like_superfamily"/>
</dbReference>
<evidence type="ECO:0000256" key="2">
    <source>
        <dbReference type="PROSITE-ProRule" id="PRU00169"/>
    </source>
</evidence>
<keyword evidence="5" id="KW-1185">Reference proteome</keyword>
<dbReference type="SMART" id="SM00448">
    <property type="entry name" value="REC"/>
    <property type="match status" value="1"/>
</dbReference>
<proteinExistence type="predicted"/>
<keyword evidence="1 2" id="KW-0597">Phosphoprotein</keyword>
<dbReference type="RefSeq" id="WP_250054816.1">
    <property type="nucleotide sequence ID" value="NZ_JAMJPH010000021.1"/>
</dbReference>
<reference evidence="4" key="1">
    <citation type="submission" date="2022-05" db="EMBL/GenBank/DDBJ databases">
        <authorList>
            <person name="Tuo L."/>
        </authorList>
    </citation>
    <scope>NUCLEOTIDE SEQUENCE</scope>
    <source>
        <strain evidence="4">BSK12Z-4</strain>
    </source>
</reference>
<accession>A0A9X2DB63</accession>
<dbReference type="Gene3D" id="3.40.50.2300">
    <property type="match status" value="1"/>
</dbReference>
<protein>
    <submittedName>
        <fullName evidence="4">Response regulator</fullName>
    </submittedName>
</protein>
<comment type="caution">
    <text evidence="4">The sequence shown here is derived from an EMBL/GenBank/DDBJ whole genome shotgun (WGS) entry which is preliminary data.</text>
</comment>